<dbReference type="PANTHER" id="PTHR47369:SF1">
    <property type="entry name" value="BTB_POZ DOMAIN-CONTAINING PROTEIN"/>
    <property type="match status" value="1"/>
</dbReference>
<feature type="domain" description="BTB" evidence="3">
    <location>
        <begin position="57"/>
        <end position="127"/>
    </location>
</feature>
<dbReference type="PANTHER" id="PTHR47369">
    <property type="entry name" value="BTB/POZ DOMAIN-CONTAINING PROTEIN"/>
    <property type="match status" value="1"/>
</dbReference>
<dbReference type="EMBL" id="JBBWWQ010000005">
    <property type="protein sequence ID" value="KAK8947270.1"/>
    <property type="molecule type" value="Genomic_DNA"/>
</dbReference>
<feature type="region of interest" description="Disordered" evidence="2">
    <location>
        <begin position="352"/>
        <end position="396"/>
    </location>
</feature>
<dbReference type="AlphaFoldDB" id="A0AAP0BRR9"/>
<dbReference type="PROSITE" id="PS50097">
    <property type="entry name" value="BTB"/>
    <property type="match status" value="1"/>
</dbReference>
<organism evidence="4 5">
    <name type="scientific">Platanthera zijinensis</name>
    <dbReference type="NCBI Taxonomy" id="2320716"/>
    <lineage>
        <taxon>Eukaryota</taxon>
        <taxon>Viridiplantae</taxon>
        <taxon>Streptophyta</taxon>
        <taxon>Embryophyta</taxon>
        <taxon>Tracheophyta</taxon>
        <taxon>Spermatophyta</taxon>
        <taxon>Magnoliopsida</taxon>
        <taxon>Liliopsida</taxon>
        <taxon>Asparagales</taxon>
        <taxon>Orchidaceae</taxon>
        <taxon>Orchidoideae</taxon>
        <taxon>Orchideae</taxon>
        <taxon>Orchidinae</taxon>
        <taxon>Platanthera</taxon>
    </lineage>
</organism>
<dbReference type="InterPro" id="IPR011333">
    <property type="entry name" value="SKP1/BTB/POZ_sf"/>
</dbReference>
<comment type="caution">
    <text evidence="4">The sequence shown here is derived from an EMBL/GenBank/DDBJ whole genome shotgun (WGS) entry which is preliminary data.</text>
</comment>
<reference evidence="4 5" key="1">
    <citation type="journal article" date="2022" name="Nat. Plants">
        <title>Genomes of leafy and leafless Platanthera orchids illuminate the evolution of mycoheterotrophy.</title>
        <authorList>
            <person name="Li M.H."/>
            <person name="Liu K.W."/>
            <person name="Li Z."/>
            <person name="Lu H.C."/>
            <person name="Ye Q.L."/>
            <person name="Zhang D."/>
            <person name="Wang J.Y."/>
            <person name="Li Y.F."/>
            <person name="Zhong Z.M."/>
            <person name="Liu X."/>
            <person name="Yu X."/>
            <person name="Liu D.K."/>
            <person name="Tu X.D."/>
            <person name="Liu B."/>
            <person name="Hao Y."/>
            <person name="Liao X.Y."/>
            <person name="Jiang Y.T."/>
            <person name="Sun W.H."/>
            <person name="Chen J."/>
            <person name="Chen Y.Q."/>
            <person name="Ai Y."/>
            <person name="Zhai J.W."/>
            <person name="Wu S.S."/>
            <person name="Zhou Z."/>
            <person name="Hsiao Y.Y."/>
            <person name="Wu W.L."/>
            <person name="Chen Y.Y."/>
            <person name="Lin Y.F."/>
            <person name="Hsu J.L."/>
            <person name="Li C.Y."/>
            <person name="Wang Z.W."/>
            <person name="Zhao X."/>
            <person name="Zhong W.Y."/>
            <person name="Ma X.K."/>
            <person name="Ma L."/>
            <person name="Huang J."/>
            <person name="Chen G.Z."/>
            <person name="Huang M.Z."/>
            <person name="Huang L."/>
            <person name="Peng D.H."/>
            <person name="Luo Y.B."/>
            <person name="Zou S.Q."/>
            <person name="Chen S.P."/>
            <person name="Lan S."/>
            <person name="Tsai W.C."/>
            <person name="Van de Peer Y."/>
            <person name="Liu Z.J."/>
        </authorList>
    </citation>
    <scope>NUCLEOTIDE SEQUENCE [LARGE SCALE GENOMIC DNA]</scope>
    <source>
        <strain evidence="4">Lor287</strain>
    </source>
</reference>
<gene>
    <name evidence="4" type="ORF">KSP39_PZI006864</name>
</gene>
<dbReference type="Proteomes" id="UP001418222">
    <property type="component" value="Unassembled WGS sequence"/>
</dbReference>
<comment type="pathway">
    <text evidence="1">Protein modification; protein ubiquitination.</text>
</comment>
<name>A0AAP0BRR9_9ASPA</name>
<protein>
    <recommendedName>
        <fullName evidence="3">BTB domain-containing protein</fullName>
    </recommendedName>
</protein>
<evidence type="ECO:0000256" key="1">
    <source>
        <dbReference type="ARBA" id="ARBA00004906"/>
    </source>
</evidence>
<evidence type="ECO:0000313" key="4">
    <source>
        <dbReference type="EMBL" id="KAK8947270.1"/>
    </source>
</evidence>
<dbReference type="Pfam" id="PF00651">
    <property type="entry name" value="BTB"/>
    <property type="match status" value="1"/>
</dbReference>
<evidence type="ECO:0000313" key="5">
    <source>
        <dbReference type="Proteomes" id="UP001418222"/>
    </source>
</evidence>
<evidence type="ECO:0000256" key="2">
    <source>
        <dbReference type="SAM" id="MobiDB-lite"/>
    </source>
</evidence>
<evidence type="ECO:0000259" key="3">
    <source>
        <dbReference type="PROSITE" id="PS50097"/>
    </source>
</evidence>
<dbReference type="SUPFAM" id="SSF54695">
    <property type="entry name" value="POZ domain"/>
    <property type="match status" value="1"/>
</dbReference>
<dbReference type="InterPro" id="IPR000210">
    <property type="entry name" value="BTB/POZ_dom"/>
</dbReference>
<dbReference type="CDD" id="cd18186">
    <property type="entry name" value="BTB_POZ_ZBTB_KLHL-like"/>
    <property type="match status" value="1"/>
</dbReference>
<proteinExistence type="predicted"/>
<sequence>MISPATLLTQEHPLQDHLRNQHSDNDRSSGQLRALNCNLTSLYDHIQMEGFHSGAFSDIIIEVMGSTYRLHRLILSRSSYFRNMLYGPWKEAVAPKFVLKTDDPYVSSDAITMALKYLYGYYPKLNDDNAFRVLAAASFLDLQDLCVICTDFIIFELRTSNFLTYQVFAESQEYGIHGERVRNACWRYLCQCGTIELKEVSDILFYYVLNAYKKLCYQHPMLIEPRIRFLALFGLWRHTIAVEEGILNIQLIKRPVTMDRQGKKNTDRVQFCHWRERFFIIKAMLLSKAPGHEACLQTVNSAIRRMLDNKDPFTAHRGMASRKRNQIPGLVAILAFSNAILLGGIDTGGLMDDPKLRTEEGNGGGGSGSTERNGEGTWSGAGVAAAGGGGGGEETTAMEVAPGRVLPKLSSQTLHALLTSDEFWVPNEEKRFELALFTLLAKGTPSEEDDNNLIYKTGDFVVDFHADVPYSYPNCNEANRIDLGRFNMPSLWGGRTVGRRKVKSAKVNCGLSSEEYDAFHNVFEGGSLLYCNMSFEALLNVRKQLEELGFPCRSVNDGLWVQTLLCQKVQEIATDTSSSCRHTSNFCTCRQPYEYGHGCNTLGYYRQDHDRSSSSGIIGNIHIAESQSEGHGIAGPVRVHVRGPIDGLAGIGRGPTYPPGSAWPPTRYVFSRVPFGLGNRNGQQTLVNDGSEARVDLGGEQSGDGLTALVNHSQGSNPVHVHTEQTEGIYEANLQGRFAGSASHTSSIGFPVQMLGSEEQALGIDCESSDGSIVLDRKTPLRDIPPFRFGYSSFPSTEFEEVHRLIDGQVKHSPEVFYAGSFWKLSAQAFNDEDPHGRRTLGLFIHRRKAEVADSLRKVHMYVDSREKVTARYQLICPSKKEVMVFGSFKQEGTLLPKAPKGWGWRAALFFDELDDLLQRGALRVAAIVQLV</sequence>
<dbReference type="SMART" id="SM00225">
    <property type="entry name" value="BTB"/>
    <property type="match status" value="1"/>
</dbReference>
<accession>A0AAP0BRR9</accession>
<dbReference type="Gene3D" id="3.30.710.10">
    <property type="entry name" value="Potassium Channel Kv1.1, Chain A"/>
    <property type="match status" value="1"/>
</dbReference>
<keyword evidence="5" id="KW-1185">Reference proteome</keyword>